<evidence type="ECO:0000256" key="2">
    <source>
        <dbReference type="ARBA" id="ARBA00010446"/>
    </source>
</evidence>
<evidence type="ECO:0000256" key="6">
    <source>
        <dbReference type="RuleBase" id="RU365009"/>
    </source>
</evidence>
<name>M2PWK7_CERS8</name>
<dbReference type="HOGENOM" id="CLU_1042067_0_0_1"/>
<keyword evidence="8" id="KW-0472">Membrane</keyword>
<keyword evidence="8" id="KW-1133">Transmembrane helix</keyword>
<gene>
    <name evidence="9" type="ORF">CERSUDRAFT_69820</name>
</gene>
<keyword evidence="4 6" id="KW-0964">Secreted</keyword>
<comment type="similarity">
    <text evidence="2 6">Belongs to the fungal hydrophobin family.</text>
</comment>
<dbReference type="Proteomes" id="UP000016930">
    <property type="component" value="Unassembled WGS sequence"/>
</dbReference>
<evidence type="ECO:0000313" key="9">
    <source>
        <dbReference type="EMBL" id="EMD41214.1"/>
    </source>
</evidence>
<dbReference type="AlphaFoldDB" id="M2PWK7"/>
<keyword evidence="10" id="KW-1185">Reference proteome</keyword>
<evidence type="ECO:0000313" key="10">
    <source>
        <dbReference type="Proteomes" id="UP000016930"/>
    </source>
</evidence>
<dbReference type="CDD" id="cd23507">
    <property type="entry name" value="hydrophobin_I"/>
    <property type="match status" value="1"/>
</dbReference>
<dbReference type="EMBL" id="KB445791">
    <property type="protein sequence ID" value="EMD41214.1"/>
    <property type="molecule type" value="Genomic_DNA"/>
</dbReference>
<dbReference type="STRING" id="914234.M2PWK7"/>
<keyword evidence="6" id="KW-0732">Signal</keyword>
<evidence type="ECO:0000256" key="1">
    <source>
        <dbReference type="ARBA" id="ARBA00004191"/>
    </source>
</evidence>
<evidence type="ECO:0000256" key="7">
    <source>
        <dbReference type="SAM" id="MobiDB-lite"/>
    </source>
</evidence>
<keyword evidence="5 6" id="KW-1015">Disulfide bond</keyword>
<accession>M2PWK7</accession>
<dbReference type="Pfam" id="PF01185">
    <property type="entry name" value="Hydrophobin"/>
    <property type="match status" value="1"/>
</dbReference>
<comment type="subcellular location">
    <subcellularLocation>
        <location evidence="1 6">Secreted</location>
        <location evidence="1 6">Cell wall</location>
    </subcellularLocation>
</comment>
<dbReference type="SMART" id="SM00075">
    <property type="entry name" value="HYDRO"/>
    <property type="match status" value="1"/>
</dbReference>
<evidence type="ECO:0000256" key="8">
    <source>
        <dbReference type="SAM" id="Phobius"/>
    </source>
</evidence>
<sequence>MEACKLLVHRARTYSHLFARIALVLALTGEFTAFTALFATLAAATPLAFASFDACCSSVGQASDPSIAKELGLFGVVIQDVTASVGVECSPITVVGVGSGSACSGTTVSCESSEHGGLVQVGSPPSRSEDPHRSARCLPAARVKMCASEQWRHLYKYFRYVVGHLQEMSIGKNATYRMPFRCSPMVALYFKAGAGILSIVGTQIGFRGRLGSHTQEIIGGRRRQYIEGGNVVELGGQEGTAADSMSTNCNVGHKRVLVFRINRASTA</sequence>
<evidence type="ECO:0000256" key="5">
    <source>
        <dbReference type="ARBA" id="ARBA00023157"/>
    </source>
</evidence>
<evidence type="ECO:0000256" key="3">
    <source>
        <dbReference type="ARBA" id="ARBA00022512"/>
    </source>
</evidence>
<protein>
    <recommendedName>
        <fullName evidence="6">Hydrophobin</fullName>
    </recommendedName>
</protein>
<dbReference type="InterPro" id="IPR001338">
    <property type="entry name" value="Class_I_Hydrophobin"/>
</dbReference>
<evidence type="ECO:0000256" key="4">
    <source>
        <dbReference type="ARBA" id="ARBA00022525"/>
    </source>
</evidence>
<reference evidence="9 10" key="1">
    <citation type="journal article" date="2012" name="Proc. Natl. Acad. Sci. U.S.A.">
        <title>Comparative genomics of Ceriporiopsis subvermispora and Phanerochaete chrysosporium provide insight into selective ligninolysis.</title>
        <authorList>
            <person name="Fernandez-Fueyo E."/>
            <person name="Ruiz-Duenas F.J."/>
            <person name="Ferreira P."/>
            <person name="Floudas D."/>
            <person name="Hibbett D.S."/>
            <person name="Canessa P."/>
            <person name="Larrondo L.F."/>
            <person name="James T.Y."/>
            <person name="Seelenfreund D."/>
            <person name="Lobos S."/>
            <person name="Polanco R."/>
            <person name="Tello M."/>
            <person name="Honda Y."/>
            <person name="Watanabe T."/>
            <person name="Watanabe T."/>
            <person name="Ryu J.S."/>
            <person name="Kubicek C.P."/>
            <person name="Schmoll M."/>
            <person name="Gaskell J."/>
            <person name="Hammel K.E."/>
            <person name="St John F.J."/>
            <person name="Vanden Wymelenberg A."/>
            <person name="Sabat G."/>
            <person name="Splinter BonDurant S."/>
            <person name="Syed K."/>
            <person name="Yadav J.S."/>
            <person name="Doddapaneni H."/>
            <person name="Subramanian V."/>
            <person name="Lavin J.L."/>
            <person name="Oguiza J.A."/>
            <person name="Perez G."/>
            <person name="Pisabarro A.G."/>
            <person name="Ramirez L."/>
            <person name="Santoyo F."/>
            <person name="Master E."/>
            <person name="Coutinho P.M."/>
            <person name="Henrissat B."/>
            <person name="Lombard V."/>
            <person name="Magnuson J.K."/>
            <person name="Kuees U."/>
            <person name="Hori C."/>
            <person name="Igarashi K."/>
            <person name="Samejima M."/>
            <person name="Held B.W."/>
            <person name="Barry K.W."/>
            <person name="LaButti K.M."/>
            <person name="Lapidus A."/>
            <person name="Lindquist E.A."/>
            <person name="Lucas S.M."/>
            <person name="Riley R."/>
            <person name="Salamov A.A."/>
            <person name="Hoffmeister D."/>
            <person name="Schwenk D."/>
            <person name="Hadar Y."/>
            <person name="Yarden O."/>
            <person name="de Vries R.P."/>
            <person name="Wiebenga A."/>
            <person name="Stenlid J."/>
            <person name="Eastwood D."/>
            <person name="Grigoriev I.V."/>
            <person name="Berka R.M."/>
            <person name="Blanchette R.A."/>
            <person name="Kersten P."/>
            <person name="Martinez A.T."/>
            <person name="Vicuna R."/>
            <person name="Cullen D."/>
        </authorList>
    </citation>
    <scope>NUCLEOTIDE SEQUENCE [LARGE SCALE GENOMIC DNA]</scope>
    <source>
        <strain evidence="9 10">B</strain>
    </source>
</reference>
<keyword evidence="3 6" id="KW-0134">Cell wall</keyword>
<dbReference type="GO" id="GO:0005199">
    <property type="term" value="F:structural constituent of cell wall"/>
    <property type="evidence" value="ECO:0007669"/>
    <property type="project" value="InterPro"/>
</dbReference>
<organism evidence="9 10">
    <name type="scientific">Ceriporiopsis subvermispora (strain B)</name>
    <name type="common">White-rot fungus</name>
    <name type="synonym">Gelatoporia subvermispora</name>
    <dbReference type="NCBI Taxonomy" id="914234"/>
    <lineage>
        <taxon>Eukaryota</taxon>
        <taxon>Fungi</taxon>
        <taxon>Dikarya</taxon>
        <taxon>Basidiomycota</taxon>
        <taxon>Agaricomycotina</taxon>
        <taxon>Agaricomycetes</taxon>
        <taxon>Polyporales</taxon>
        <taxon>Gelatoporiaceae</taxon>
        <taxon>Gelatoporia</taxon>
    </lineage>
</organism>
<feature type="region of interest" description="Disordered" evidence="7">
    <location>
        <begin position="113"/>
        <end position="133"/>
    </location>
</feature>
<proteinExistence type="inferred from homology"/>
<keyword evidence="8" id="KW-0812">Transmembrane</keyword>
<feature type="transmembrane region" description="Helical" evidence="8">
    <location>
        <begin position="21"/>
        <end position="49"/>
    </location>
</feature>
<dbReference type="GO" id="GO:0009277">
    <property type="term" value="C:fungal-type cell wall"/>
    <property type="evidence" value="ECO:0007669"/>
    <property type="project" value="InterPro"/>
</dbReference>